<evidence type="ECO:0000313" key="10">
    <source>
        <dbReference type="EMBL" id="KNX37527.1"/>
    </source>
</evidence>
<dbReference type="InterPro" id="IPR017968">
    <property type="entry name" value="Acylphosphatase_CS"/>
</dbReference>
<name>A0A0L6CIA8_9MICO</name>
<comment type="caution">
    <text evidence="10">The sequence shown here is derived from an EMBL/GenBank/DDBJ whole genome shotgun (WGS) entry which is preliminary data.</text>
</comment>
<keyword evidence="4 6" id="KW-0378">Hydrolase</keyword>
<protein>
    <recommendedName>
        <fullName evidence="3 6">Acylphosphatase</fullName>
        <ecNumber evidence="2 6">3.6.1.7</ecNumber>
    </recommendedName>
</protein>
<evidence type="ECO:0000256" key="3">
    <source>
        <dbReference type="ARBA" id="ARBA00015991"/>
    </source>
</evidence>
<evidence type="ECO:0000256" key="1">
    <source>
        <dbReference type="ARBA" id="ARBA00005614"/>
    </source>
</evidence>
<evidence type="ECO:0000256" key="2">
    <source>
        <dbReference type="ARBA" id="ARBA00012150"/>
    </source>
</evidence>
<evidence type="ECO:0000256" key="5">
    <source>
        <dbReference type="ARBA" id="ARBA00047645"/>
    </source>
</evidence>
<dbReference type="PANTHER" id="PTHR10029:SF3">
    <property type="entry name" value="ACYLPHOSPHATASE-RELATED"/>
    <property type="match status" value="1"/>
</dbReference>
<feature type="active site" evidence="6">
    <location>
        <position position="20"/>
    </location>
</feature>
<dbReference type="SUPFAM" id="SSF54975">
    <property type="entry name" value="Acylphosphatase/BLUF domain-like"/>
    <property type="match status" value="1"/>
</dbReference>
<dbReference type="GO" id="GO:0003998">
    <property type="term" value="F:acylphosphatase activity"/>
    <property type="evidence" value="ECO:0007669"/>
    <property type="project" value="UniProtKB-EC"/>
</dbReference>
<comment type="similarity">
    <text evidence="1 8">Belongs to the acylphosphatase family.</text>
</comment>
<dbReference type="InterPro" id="IPR036046">
    <property type="entry name" value="Acylphosphatase-like_dom_sf"/>
</dbReference>
<dbReference type="Pfam" id="PF00708">
    <property type="entry name" value="Acylphosphatase"/>
    <property type="match status" value="1"/>
</dbReference>
<sequence length="90" mass="9604">MTTVAVDVRVTGVVQGVFFRARCRERAVELRVKGWARNHADGSVRGHFEGEPDAVRALVAWCHEGSPRAVVDAVEVSVGEVGGAAEFVTG</sequence>
<dbReference type="OrthoDB" id="3182027at2"/>
<keyword evidence="11" id="KW-1185">Reference proteome</keyword>
<evidence type="ECO:0000256" key="4">
    <source>
        <dbReference type="ARBA" id="ARBA00022801"/>
    </source>
</evidence>
<feature type="active site" evidence="6">
    <location>
        <position position="38"/>
    </location>
</feature>
<organism evidence="10 11">
    <name type="scientific">Luteipulveratus halotolerans</name>
    <dbReference type="NCBI Taxonomy" id="1631356"/>
    <lineage>
        <taxon>Bacteria</taxon>
        <taxon>Bacillati</taxon>
        <taxon>Actinomycetota</taxon>
        <taxon>Actinomycetes</taxon>
        <taxon>Micrococcales</taxon>
        <taxon>Dermacoccaceae</taxon>
        <taxon>Luteipulveratus</taxon>
    </lineage>
</organism>
<dbReference type="PROSITE" id="PS00150">
    <property type="entry name" value="ACYLPHOSPHATASE_1"/>
    <property type="match status" value="1"/>
</dbReference>
<dbReference type="EC" id="3.6.1.7" evidence="2 6"/>
<dbReference type="PROSITE" id="PS00151">
    <property type="entry name" value="ACYLPHOSPHATASE_2"/>
    <property type="match status" value="1"/>
</dbReference>
<dbReference type="PANTHER" id="PTHR10029">
    <property type="entry name" value="ACYLPHOSPHATASE"/>
    <property type="match status" value="1"/>
</dbReference>
<evidence type="ECO:0000313" key="11">
    <source>
        <dbReference type="Proteomes" id="UP000037397"/>
    </source>
</evidence>
<dbReference type="InterPro" id="IPR020456">
    <property type="entry name" value="Acylphosphatase"/>
</dbReference>
<dbReference type="Proteomes" id="UP000037397">
    <property type="component" value="Unassembled WGS sequence"/>
</dbReference>
<evidence type="ECO:0000256" key="6">
    <source>
        <dbReference type="PROSITE-ProRule" id="PRU00520"/>
    </source>
</evidence>
<dbReference type="Gene3D" id="3.30.70.100">
    <property type="match status" value="1"/>
</dbReference>
<evidence type="ECO:0000256" key="8">
    <source>
        <dbReference type="RuleBase" id="RU004168"/>
    </source>
</evidence>
<dbReference type="EMBL" id="LAIR01000002">
    <property type="protein sequence ID" value="KNX37527.1"/>
    <property type="molecule type" value="Genomic_DNA"/>
</dbReference>
<dbReference type="PRINTS" id="PR00112">
    <property type="entry name" value="ACYLPHPHTASE"/>
</dbReference>
<comment type="catalytic activity">
    <reaction evidence="5 6 7">
        <text>an acyl phosphate + H2O = a carboxylate + phosphate + H(+)</text>
        <dbReference type="Rhea" id="RHEA:14965"/>
        <dbReference type="ChEBI" id="CHEBI:15377"/>
        <dbReference type="ChEBI" id="CHEBI:15378"/>
        <dbReference type="ChEBI" id="CHEBI:29067"/>
        <dbReference type="ChEBI" id="CHEBI:43474"/>
        <dbReference type="ChEBI" id="CHEBI:59918"/>
        <dbReference type="EC" id="3.6.1.7"/>
    </reaction>
</comment>
<accession>A0A0L6CIA8</accession>
<dbReference type="RefSeq" id="WP_050669885.1">
    <property type="nucleotide sequence ID" value="NZ_LAIR01000002.1"/>
</dbReference>
<evidence type="ECO:0000259" key="9">
    <source>
        <dbReference type="PROSITE" id="PS51160"/>
    </source>
</evidence>
<feature type="domain" description="Acylphosphatase-like" evidence="9">
    <location>
        <begin position="5"/>
        <end position="90"/>
    </location>
</feature>
<dbReference type="AlphaFoldDB" id="A0A0L6CIA8"/>
<dbReference type="STRING" id="1631356.VV01_10795"/>
<evidence type="ECO:0000256" key="7">
    <source>
        <dbReference type="RuleBase" id="RU000553"/>
    </source>
</evidence>
<gene>
    <name evidence="10" type="ORF">VV01_10795</name>
</gene>
<proteinExistence type="inferred from homology"/>
<dbReference type="InterPro" id="IPR001792">
    <property type="entry name" value="Acylphosphatase-like_dom"/>
</dbReference>
<reference evidence="11" key="1">
    <citation type="submission" date="2015-03" db="EMBL/GenBank/DDBJ databases">
        <title>Luteipulveratus halotolerans sp. nov., a novel actinobacterium (Dermacoccaceae) from Sarawak, Malaysia.</title>
        <authorList>
            <person name="Juboi H."/>
            <person name="Basik A."/>
            <person name="Shamsul S.S."/>
            <person name="Arnold P."/>
            <person name="Schmitt E.K."/>
            <person name="Sanglier J.-J."/>
            <person name="Yeo T."/>
        </authorList>
    </citation>
    <scope>NUCLEOTIDE SEQUENCE [LARGE SCALE GENOMIC DNA]</scope>
    <source>
        <strain evidence="11">C296001</strain>
    </source>
</reference>
<dbReference type="PROSITE" id="PS51160">
    <property type="entry name" value="ACYLPHOSPHATASE_3"/>
    <property type="match status" value="1"/>
</dbReference>